<protein>
    <submittedName>
        <fullName evidence="1">Uncharacterized protein</fullName>
    </submittedName>
</protein>
<dbReference type="Proteomes" id="UP000187735">
    <property type="component" value="Chromosome"/>
</dbReference>
<keyword evidence="2" id="KW-1185">Reference proteome</keyword>
<evidence type="ECO:0000313" key="1">
    <source>
        <dbReference type="EMBL" id="APZ91230.1"/>
    </source>
</evidence>
<accession>A0A1P8WAX7</accession>
<evidence type="ECO:0000313" key="2">
    <source>
        <dbReference type="Proteomes" id="UP000187735"/>
    </source>
</evidence>
<gene>
    <name evidence="1" type="ORF">Fuma_00816</name>
</gene>
<proteinExistence type="predicted"/>
<name>A0A1P8WAX7_9PLAN</name>
<sequence>MYSINQNIRNSYAVWWVADMVIEHLRANDNQWPDSWKDLRDDYRTSVDRSGQAWQFEELRSRVSVDFNIDSHALNAAVQQATEAEFRVIWLSDGSTVHWQSHEPNSMVFNYFKGVTSIEPVHTGFGGTSPGK</sequence>
<reference evidence="1 2" key="1">
    <citation type="journal article" date="2016" name="Front. Microbiol.">
        <title>Fuerstia marisgermanicae gen. nov., sp. nov., an Unusual Member of the Phylum Planctomycetes from the German Wadden Sea.</title>
        <authorList>
            <person name="Kohn T."/>
            <person name="Heuer A."/>
            <person name="Jogler M."/>
            <person name="Vollmers J."/>
            <person name="Boedeker C."/>
            <person name="Bunk B."/>
            <person name="Rast P."/>
            <person name="Borchert D."/>
            <person name="Glockner I."/>
            <person name="Freese H.M."/>
            <person name="Klenk H.P."/>
            <person name="Overmann J."/>
            <person name="Kaster A.K."/>
            <person name="Rohde M."/>
            <person name="Wiegand S."/>
            <person name="Jogler C."/>
        </authorList>
    </citation>
    <scope>NUCLEOTIDE SEQUENCE [LARGE SCALE GENOMIC DNA]</scope>
    <source>
        <strain evidence="1 2">NH11</strain>
    </source>
</reference>
<dbReference type="AlphaFoldDB" id="A0A1P8WAX7"/>
<dbReference type="EMBL" id="CP017641">
    <property type="protein sequence ID" value="APZ91230.1"/>
    <property type="molecule type" value="Genomic_DNA"/>
</dbReference>
<dbReference type="STRING" id="1891926.Fuma_00816"/>
<organism evidence="1 2">
    <name type="scientific">Fuerstiella marisgermanici</name>
    <dbReference type="NCBI Taxonomy" id="1891926"/>
    <lineage>
        <taxon>Bacteria</taxon>
        <taxon>Pseudomonadati</taxon>
        <taxon>Planctomycetota</taxon>
        <taxon>Planctomycetia</taxon>
        <taxon>Planctomycetales</taxon>
        <taxon>Planctomycetaceae</taxon>
        <taxon>Fuerstiella</taxon>
    </lineage>
</organism>
<dbReference type="KEGG" id="fmr:Fuma_00816"/>